<keyword evidence="3" id="KW-0808">Transferase</keyword>
<evidence type="ECO:0000256" key="2">
    <source>
        <dbReference type="ARBA" id="ARBA00022676"/>
    </source>
</evidence>
<dbReference type="GO" id="GO:0044389">
    <property type="term" value="F:ubiquitin-like protein ligase binding"/>
    <property type="evidence" value="ECO:0007669"/>
    <property type="project" value="TreeGrafter"/>
</dbReference>
<dbReference type="SUPFAM" id="SSF52949">
    <property type="entry name" value="Macro domain-like"/>
    <property type="match status" value="2"/>
</dbReference>
<comment type="subcellular location">
    <subcellularLocation>
        <location evidence="1">Nucleus</location>
    </subcellularLocation>
</comment>
<dbReference type="AlphaFoldDB" id="A0A6P8RE39"/>
<accession>A0A6P8RE39</accession>
<keyword evidence="5" id="KW-0539">Nucleus</keyword>
<dbReference type="SUPFAM" id="SSF56399">
    <property type="entry name" value="ADP-ribosylation"/>
    <property type="match status" value="1"/>
</dbReference>
<dbReference type="CDD" id="cd02907">
    <property type="entry name" value="Macro_Af1521_BAL-like"/>
    <property type="match status" value="1"/>
</dbReference>
<dbReference type="GO" id="GO:0060335">
    <property type="term" value="P:positive regulation of type II interferon-mediated signaling pathway"/>
    <property type="evidence" value="ECO:0007669"/>
    <property type="project" value="TreeGrafter"/>
</dbReference>
<dbReference type="PANTHER" id="PTHR14453">
    <property type="entry name" value="PARP/ZINC FINGER CCCH TYPE DOMAIN CONTAINING PROTEIN"/>
    <property type="match status" value="1"/>
</dbReference>
<dbReference type="InterPro" id="IPR043472">
    <property type="entry name" value="Macro_dom-like"/>
</dbReference>
<dbReference type="GeneID" id="117360813"/>
<feature type="domain" description="PARP catalytic" evidence="7">
    <location>
        <begin position="480"/>
        <end position="680"/>
    </location>
</feature>
<sequence>MARSKDITYSETKSESELFDRTEISISIRDDVFQALTESEGLLSDVIEKKFDCASYLTGSASLATQTSTVHPTRVYMKTWKEVQFSVWKDDLTNHRVDAVVNAANKHLDHAGGLAFALMTAGGKEVEKESKMWVEQHGDVLTGKIAVTTGGRLPCKCIIHAVGPIWNMYQESTCKQKLENAITEILKYVNKNPDIRSVAIPALSSGIYGFPLDLCATIIVTTIKDFCQQTPLSPHLKEIHLVNHDDRTVTAMKEACEKILDNNGSSSSSLRLAMPSIQASDSISVNGLHLQLIRGCIEDQKTTVIVNSTSEKLDLSEGQISGAILKKAGFDLQNELCKKTNHLPLKSLICTRGHKLSCDFVYHILWSSGAKQEKLQQAVVECLKLAQDHQTPSVSFPALGTGVLKLPRDQVAHIMTSEVLKFAELFPGKKPDICFVIYPSDNETFKAFQRELDLAKNKLGISKKSQKRPDNSDYLEHDYRLIQSDLRGSGMFYTKFLVASNTQEFLDRKREFEKANLQIVKMEKVCNPILTVIYQARKDDVQRKQGNRNVLRKLYHEVPIQFCDFVCRVGFQRVYAQPQEQNYGAGLYFYNKLKMITCARKKPLWEDNLICILQAEVVVGQYTVGKQSYVVPPINGSDFLDLYDSVVDSSMNPETFVIFNSSQANPQYLFTCKQKWGSSV</sequence>
<organism evidence="9 10">
    <name type="scientific">Geotrypetes seraphini</name>
    <name type="common">Gaboon caecilian</name>
    <name type="synonym">Caecilia seraphini</name>
    <dbReference type="NCBI Taxonomy" id="260995"/>
    <lineage>
        <taxon>Eukaryota</taxon>
        <taxon>Metazoa</taxon>
        <taxon>Chordata</taxon>
        <taxon>Craniata</taxon>
        <taxon>Vertebrata</taxon>
        <taxon>Euteleostomi</taxon>
        <taxon>Amphibia</taxon>
        <taxon>Gymnophiona</taxon>
        <taxon>Geotrypetes</taxon>
    </lineage>
</organism>
<comment type="similarity">
    <text evidence="6">Belongs to the ARTD/PARP family.</text>
</comment>
<dbReference type="Gene3D" id="3.40.220.10">
    <property type="entry name" value="Leucine Aminopeptidase, subunit E, domain 1"/>
    <property type="match status" value="2"/>
</dbReference>
<dbReference type="Pfam" id="PF01661">
    <property type="entry name" value="Macro"/>
    <property type="match status" value="2"/>
</dbReference>
<evidence type="ECO:0000256" key="4">
    <source>
        <dbReference type="ARBA" id="ARBA00023027"/>
    </source>
</evidence>
<dbReference type="GO" id="GO:1990404">
    <property type="term" value="F:NAD+-protein mono-ADP-ribosyltransferase activity"/>
    <property type="evidence" value="ECO:0007669"/>
    <property type="project" value="TreeGrafter"/>
</dbReference>
<dbReference type="GO" id="GO:0003714">
    <property type="term" value="F:transcription corepressor activity"/>
    <property type="evidence" value="ECO:0007669"/>
    <property type="project" value="TreeGrafter"/>
</dbReference>
<feature type="domain" description="Macro" evidence="8">
    <location>
        <begin position="277"/>
        <end position="456"/>
    </location>
</feature>
<dbReference type="GO" id="GO:0005737">
    <property type="term" value="C:cytoplasm"/>
    <property type="evidence" value="ECO:0007669"/>
    <property type="project" value="TreeGrafter"/>
</dbReference>
<evidence type="ECO:0000256" key="3">
    <source>
        <dbReference type="ARBA" id="ARBA00022679"/>
    </source>
</evidence>
<keyword evidence="4" id="KW-0520">NAD</keyword>
<dbReference type="InterPro" id="IPR012317">
    <property type="entry name" value="Poly(ADP-ribose)pol_cat_dom"/>
</dbReference>
<dbReference type="PANTHER" id="PTHR14453:SF70">
    <property type="entry name" value="PROTEIN MONO-ADP-RIBOSYLTRANSFERASE PARP9"/>
    <property type="match status" value="1"/>
</dbReference>
<dbReference type="InterPro" id="IPR002589">
    <property type="entry name" value="Macro_dom"/>
</dbReference>
<evidence type="ECO:0000313" key="9">
    <source>
        <dbReference type="Proteomes" id="UP000515159"/>
    </source>
</evidence>
<dbReference type="CTD" id="83666"/>
<dbReference type="GO" id="GO:0070212">
    <property type="term" value="P:protein poly-ADP-ribosylation"/>
    <property type="evidence" value="ECO:0007669"/>
    <property type="project" value="TreeGrafter"/>
</dbReference>
<dbReference type="RefSeq" id="XP_033801133.1">
    <property type="nucleotide sequence ID" value="XM_033945242.1"/>
</dbReference>
<dbReference type="Proteomes" id="UP000515159">
    <property type="component" value="Chromosome 5"/>
</dbReference>
<evidence type="ECO:0000259" key="7">
    <source>
        <dbReference type="PROSITE" id="PS51059"/>
    </source>
</evidence>
<feature type="domain" description="Macro" evidence="8">
    <location>
        <begin position="72"/>
        <end position="260"/>
    </location>
</feature>
<evidence type="ECO:0000313" key="10">
    <source>
        <dbReference type="RefSeq" id="XP_033801133.1"/>
    </source>
</evidence>
<evidence type="ECO:0000256" key="6">
    <source>
        <dbReference type="ARBA" id="ARBA00024347"/>
    </source>
</evidence>
<name>A0A6P8RE39_GEOSA</name>
<dbReference type="GO" id="GO:0003950">
    <property type="term" value="F:NAD+ poly-ADP-ribosyltransferase activity"/>
    <property type="evidence" value="ECO:0007669"/>
    <property type="project" value="InterPro"/>
</dbReference>
<dbReference type="InterPro" id="IPR052056">
    <property type="entry name" value="Mono-ARTD/PARP"/>
</dbReference>
<dbReference type="PROSITE" id="PS51059">
    <property type="entry name" value="PARP_CATALYTIC"/>
    <property type="match status" value="1"/>
</dbReference>
<dbReference type="PROSITE" id="PS51154">
    <property type="entry name" value="MACRO"/>
    <property type="match status" value="2"/>
</dbReference>
<gene>
    <name evidence="10" type="primary">PARP9</name>
</gene>
<evidence type="ECO:0000256" key="1">
    <source>
        <dbReference type="ARBA" id="ARBA00004123"/>
    </source>
</evidence>
<evidence type="ECO:0000259" key="8">
    <source>
        <dbReference type="PROSITE" id="PS51154"/>
    </source>
</evidence>
<dbReference type="GO" id="GO:0010629">
    <property type="term" value="P:negative regulation of gene expression"/>
    <property type="evidence" value="ECO:0007669"/>
    <property type="project" value="TreeGrafter"/>
</dbReference>
<protein>
    <submittedName>
        <fullName evidence="10">Protein mono-ADP-ribosyltransferase PARP9 isoform X2</fullName>
    </submittedName>
</protein>
<dbReference type="SMART" id="SM00506">
    <property type="entry name" value="A1pp"/>
    <property type="match status" value="2"/>
</dbReference>
<proteinExistence type="inferred from homology"/>
<dbReference type="GO" id="GO:0005634">
    <property type="term" value="C:nucleus"/>
    <property type="evidence" value="ECO:0007669"/>
    <property type="project" value="UniProtKB-SubCell"/>
</dbReference>
<dbReference type="Gene3D" id="3.90.228.10">
    <property type="match status" value="1"/>
</dbReference>
<reference evidence="10" key="1">
    <citation type="submission" date="2025-08" db="UniProtKB">
        <authorList>
            <consortium name="RefSeq"/>
        </authorList>
    </citation>
    <scope>IDENTIFICATION</scope>
</reference>
<keyword evidence="2" id="KW-0328">Glycosyltransferase</keyword>
<evidence type="ECO:0000256" key="5">
    <source>
        <dbReference type="ARBA" id="ARBA00023242"/>
    </source>
</evidence>
<keyword evidence="9" id="KW-1185">Reference proteome</keyword>